<evidence type="ECO:0000313" key="2">
    <source>
        <dbReference type="EMBL" id="CAF4534057.1"/>
    </source>
</evidence>
<dbReference type="AlphaFoldDB" id="A0A816D5D0"/>
<accession>A0A816D5D0</accession>
<comment type="caution">
    <text evidence="1">The sequence shown here is derived from an EMBL/GenBank/DDBJ whole genome shotgun (WGS) entry which is preliminary data.</text>
</comment>
<proteinExistence type="predicted"/>
<dbReference type="EMBL" id="CAJOBC010112205">
    <property type="protein sequence ID" value="CAF4534057.1"/>
    <property type="molecule type" value="Genomic_DNA"/>
</dbReference>
<evidence type="ECO:0000313" key="1">
    <source>
        <dbReference type="EMBL" id="CAF1632732.1"/>
    </source>
</evidence>
<gene>
    <name evidence="1" type="ORF">GPM918_LOCUS44452</name>
    <name evidence="2" type="ORF">SRO942_LOCUS46314</name>
</gene>
<keyword evidence="3" id="KW-1185">Reference proteome</keyword>
<protein>
    <submittedName>
        <fullName evidence="1">Uncharacterized protein</fullName>
    </submittedName>
</protein>
<sequence>VAAEHVGDTAITGFCTLESKNNWYLFLENSTSKEKLLDVGALTVKGQNLLVSDACSLTRIIHLHGVPPPISDETLKAVASRWGEIVN</sequence>
<dbReference type="Proteomes" id="UP000681722">
    <property type="component" value="Unassembled WGS sequence"/>
</dbReference>
<feature type="non-terminal residue" evidence="1">
    <location>
        <position position="1"/>
    </location>
</feature>
<dbReference type="Proteomes" id="UP000663829">
    <property type="component" value="Unassembled WGS sequence"/>
</dbReference>
<evidence type="ECO:0000313" key="3">
    <source>
        <dbReference type="Proteomes" id="UP000663829"/>
    </source>
</evidence>
<reference evidence="1" key="1">
    <citation type="submission" date="2021-02" db="EMBL/GenBank/DDBJ databases">
        <authorList>
            <person name="Nowell W R."/>
        </authorList>
    </citation>
    <scope>NUCLEOTIDE SEQUENCE</scope>
</reference>
<dbReference type="EMBL" id="CAJNOQ010044193">
    <property type="protein sequence ID" value="CAF1632732.1"/>
    <property type="molecule type" value="Genomic_DNA"/>
</dbReference>
<name>A0A816D5D0_9BILA</name>
<organism evidence="1 3">
    <name type="scientific">Didymodactylos carnosus</name>
    <dbReference type="NCBI Taxonomy" id="1234261"/>
    <lineage>
        <taxon>Eukaryota</taxon>
        <taxon>Metazoa</taxon>
        <taxon>Spiralia</taxon>
        <taxon>Gnathifera</taxon>
        <taxon>Rotifera</taxon>
        <taxon>Eurotatoria</taxon>
        <taxon>Bdelloidea</taxon>
        <taxon>Philodinida</taxon>
        <taxon>Philodinidae</taxon>
        <taxon>Didymodactylos</taxon>
    </lineage>
</organism>